<dbReference type="AlphaFoldDB" id="A0A2K1IUM9"/>
<proteinExistence type="predicted"/>
<protein>
    <submittedName>
        <fullName evidence="2 3">Uncharacterized protein</fullName>
    </submittedName>
</protein>
<name>A0A2K1IUM9_PHYPA</name>
<evidence type="ECO:0000313" key="3">
    <source>
        <dbReference type="EnsemblPlants" id="Pp3c20_9000V3.1"/>
    </source>
</evidence>
<reference evidence="3" key="3">
    <citation type="submission" date="2020-12" db="UniProtKB">
        <authorList>
            <consortium name="EnsemblPlants"/>
        </authorList>
    </citation>
    <scope>IDENTIFICATION</scope>
</reference>
<dbReference type="Proteomes" id="UP000006727">
    <property type="component" value="Chromosome 20"/>
</dbReference>
<organism evidence="2">
    <name type="scientific">Physcomitrium patens</name>
    <name type="common">Spreading-leaved earth moss</name>
    <name type="synonym">Physcomitrella patens</name>
    <dbReference type="NCBI Taxonomy" id="3218"/>
    <lineage>
        <taxon>Eukaryota</taxon>
        <taxon>Viridiplantae</taxon>
        <taxon>Streptophyta</taxon>
        <taxon>Embryophyta</taxon>
        <taxon>Bryophyta</taxon>
        <taxon>Bryophytina</taxon>
        <taxon>Bryopsida</taxon>
        <taxon>Funariidae</taxon>
        <taxon>Funariales</taxon>
        <taxon>Funariaceae</taxon>
        <taxon>Physcomitrium</taxon>
    </lineage>
</organism>
<dbReference type="InParanoid" id="A0A2K1IUM9"/>
<gene>
    <name evidence="2" type="ORF">PHYPA_024927</name>
</gene>
<dbReference type="Gramene" id="Pp3c20_9000V3.1">
    <property type="protein sequence ID" value="Pp3c20_9000V3.1"/>
    <property type="gene ID" value="Pp3c20_9000"/>
</dbReference>
<keyword evidence="4" id="KW-1185">Reference proteome</keyword>
<reference evidence="2 4" key="1">
    <citation type="journal article" date="2008" name="Science">
        <title>The Physcomitrella genome reveals evolutionary insights into the conquest of land by plants.</title>
        <authorList>
            <person name="Rensing S."/>
            <person name="Lang D."/>
            <person name="Zimmer A."/>
            <person name="Terry A."/>
            <person name="Salamov A."/>
            <person name="Shapiro H."/>
            <person name="Nishiyama T."/>
            <person name="Perroud P.-F."/>
            <person name="Lindquist E."/>
            <person name="Kamisugi Y."/>
            <person name="Tanahashi T."/>
            <person name="Sakakibara K."/>
            <person name="Fujita T."/>
            <person name="Oishi K."/>
            <person name="Shin-I T."/>
            <person name="Kuroki Y."/>
            <person name="Toyoda A."/>
            <person name="Suzuki Y."/>
            <person name="Hashimoto A."/>
            <person name="Yamaguchi K."/>
            <person name="Sugano A."/>
            <person name="Kohara Y."/>
            <person name="Fujiyama A."/>
            <person name="Anterola A."/>
            <person name="Aoki S."/>
            <person name="Ashton N."/>
            <person name="Barbazuk W.B."/>
            <person name="Barker E."/>
            <person name="Bennetzen J."/>
            <person name="Bezanilla M."/>
            <person name="Blankenship R."/>
            <person name="Cho S.H."/>
            <person name="Dutcher S."/>
            <person name="Estelle M."/>
            <person name="Fawcett J.A."/>
            <person name="Gundlach H."/>
            <person name="Hanada K."/>
            <person name="Heyl A."/>
            <person name="Hicks K.A."/>
            <person name="Hugh J."/>
            <person name="Lohr M."/>
            <person name="Mayer K."/>
            <person name="Melkozernov A."/>
            <person name="Murata T."/>
            <person name="Nelson D."/>
            <person name="Pils B."/>
            <person name="Prigge M."/>
            <person name="Reiss B."/>
            <person name="Renner T."/>
            <person name="Rombauts S."/>
            <person name="Rushton P."/>
            <person name="Sanderfoot A."/>
            <person name="Schween G."/>
            <person name="Shiu S.-H."/>
            <person name="Stueber K."/>
            <person name="Theodoulou F.L."/>
            <person name="Tu H."/>
            <person name="Van de Peer Y."/>
            <person name="Verrier P.J."/>
            <person name="Waters E."/>
            <person name="Wood A."/>
            <person name="Yang L."/>
            <person name="Cove D."/>
            <person name="Cuming A."/>
            <person name="Hasebe M."/>
            <person name="Lucas S."/>
            <person name="Mishler D.B."/>
            <person name="Reski R."/>
            <person name="Grigoriev I."/>
            <person name="Quatrano R.S."/>
            <person name="Boore J.L."/>
        </authorList>
    </citation>
    <scope>NUCLEOTIDE SEQUENCE [LARGE SCALE GENOMIC DNA]</scope>
    <source>
        <strain evidence="3 4">cv. Gransden 2004</strain>
    </source>
</reference>
<accession>A0A2K1IUM9</accession>
<evidence type="ECO:0000313" key="2">
    <source>
        <dbReference type="EMBL" id="PNR32984.1"/>
    </source>
</evidence>
<feature type="region of interest" description="Disordered" evidence="1">
    <location>
        <begin position="1"/>
        <end position="24"/>
    </location>
</feature>
<evidence type="ECO:0000313" key="4">
    <source>
        <dbReference type="Proteomes" id="UP000006727"/>
    </source>
</evidence>
<sequence length="24" mass="2397">MSGIFTSASPVLGASEGNPKTEES</sequence>
<evidence type="ECO:0000256" key="1">
    <source>
        <dbReference type="SAM" id="MobiDB-lite"/>
    </source>
</evidence>
<dbReference type="EnsemblPlants" id="Pp3c20_9000V3.1">
    <property type="protein sequence ID" value="Pp3c20_9000V3.1"/>
    <property type="gene ID" value="Pp3c20_9000"/>
</dbReference>
<reference evidence="2 4" key="2">
    <citation type="journal article" date="2018" name="Plant J.">
        <title>The Physcomitrella patens chromosome-scale assembly reveals moss genome structure and evolution.</title>
        <authorList>
            <person name="Lang D."/>
            <person name="Ullrich K.K."/>
            <person name="Murat F."/>
            <person name="Fuchs J."/>
            <person name="Jenkins J."/>
            <person name="Haas F.B."/>
            <person name="Piednoel M."/>
            <person name="Gundlach H."/>
            <person name="Van Bel M."/>
            <person name="Meyberg R."/>
            <person name="Vives C."/>
            <person name="Morata J."/>
            <person name="Symeonidi A."/>
            <person name="Hiss M."/>
            <person name="Muchero W."/>
            <person name="Kamisugi Y."/>
            <person name="Saleh O."/>
            <person name="Blanc G."/>
            <person name="Decker E.L."/>
            <person name="van Gessel N."/>
            <person name="Grimwood J."/>
            <person name="Hayes R.D."/>
            <person name="Graham S.W."/>
            <person name="Gunter L.E."/>
            <person name="McDaniel S.F."/>
            <person name="Hoernstein S.N.W."/>
            <person name="Larsson A."/>
            <person name="Li F.W."/>
            <person name="Perroud P.F."/>
            <person name="Phillips J."/>
            <person name="Ranjan P."/>
            <person name="Rokshar D.S."/>
            <person name="Rothfels C.J."/>
            <person name="Schneider L."/>
            <person name="Shu S."/>
            <person name="Stevenson D.W."/>
            <person name="Thummler F."/>
            <person name="Tillich M."/>
            <person name="Villarreal Aguilar J.C."/>
            <person name="Widiez T."/>
            <person name="Wong G.K."/>
            <person name="Wymore A."/>
            <person name="Zhang Y."/>
            <person name="Zimmer A.D."/>
            <person name="Quatrano R.S."/>
            <person name="Mayer K.F.X."/>
            <person name="Goodstein D."/>
            <person name="Casacuberta J.M."/>
            <person name="Vandepoele K."/>
            <person name="Reski R."/>
            <person name="Cuming A.C."/>
            <person name="Tuskan G.A."/>
            <person name="Maumus F."/>
            <person name="Salse J."/>
            <person name="Schmutz J."/>
            <person name="Rensing S.A."/>
        </authorList>
    </citation>
    <scope>NUCLEOTIDE SEQUENCE [LARGE SCALE GENOMIC DNA]</scope>
    <source>
        <strain evidence="3 4">cv. Gransden 2004</strain>
    </source>
</reference>
<dbReference type="EMBL" id="ABEU02000020">
    <property type="protein sequence ID" value="PNR32984.1"/>
    <property type="molecule type" value="Genomic_DNA"/>
</dbReference>